<dbReference type="Pfam" id="PF03966">
    <property type="entry name" value="Trm112p"/>
    <property type="match status" value="1"/>
</dbReference>
<dbReference type="Gene3D" id="2.20.25.10">
    <property type="match status" value="1"/>
</dbReference>
<dbReference type="RefSeq" id="WP_189350594.1">
    <property type="nucleotide sequence ID" value="NZ_BMXK01000009.1"/>
</dbReference>
<sequence>MSHISADLLKILRCPVTGSTLERRGDELVSARTDDDGERIAYPVQDGIPVLLPPTAS</sequence>
<protein>
    <submittedName>
        <fullName evidence="1">Uncharacterized protein</fullName>
    </submittedName>
</protein>
<gene>
    <name evidence="1" type="ORF">GCM10008096_22600</name>
</gene>
<name>A0ABQ3GKG2_9MICC</name>
<dbReference type="SUPFAM" id="SSF158997">
    <property type="entry name" value="Trm112p-like"/>
    <property type="match status" value="1"/>
</dbReference>
<organism evidence="1 2">
    <name type="scientific">Zhihengliuella salsuginis</name>
    <dbReference type="NCBI Taxonomy" id="578222"/>
    <lineage>
        <taxon>Bacteria</taxon>
        <taxon>Bacillati</taxon>
        <taxon>Actinomycetota</taxon>
        <taxon>Actinomycetes</taxon>
        <taxon>Micrococcales</taxon>
        <taxon>Micrococcaceae</taxon>
        <taxon>Zhihengliuella</taxon>
    </lineage>
</organism>
<evidence type="ECO:0000313" key="1">
    <source>
        <dbReference type="EMBL" id="GHD09687.1"/>
    </source>
</evidence>
<dbReference type="InterPro" id="IPR005651">
    <property type="entry name" value="Trm112-like"/>
</dbReference>
<proteinExistence type="predicted"/>
<reference evidence="2" key="1">
    <citation type="journal article" date="2019" name="Int. J. Syst. Evol. Microbiol.">
        <title>The Global Catalogue of Microorganisms (GCM) 10K type strain sequencing project: providing services to taxonomists for standard genome sequencing and annotation.</title>
        <authorList>
            <consortium name="The Broad Institute Genomics Platform"/>
            <consortium name="The Broad Institute Genome Sequencing Center for Infectious Disease"/>
            <person name="Wu L."/>
            <person name="Ma J."/>
        </authorList>
    </citation>
    <scope>NUCLEOTIDE SEQUENCE [LARGE SCALE GENOMIC DNA]</scope>
    <source>
        <strain evidence="2">KCTC 19466</strain>
    </source>
</reference>
<evidence type="ECO:0000313" key="2">
    <source>
        <dbReference type="Proteomes" id="UP000642819"/>
    </source>
</evidence>
<comment type="caution">
    <text evidence="1">The sequence shown here is derived from an EMBL/GenBank/DDBJ whole genome shotgun (WGS) entry which is preliminary data.</text>
</comment>
<dbReference type="EMBL" id="BMXK01000009">
    <property type="protein sequence ID" value="GHD09687.1"/>
    <property type="molecule type" value="Genomic_DNA"/>
</dbReference>
<accession>A0ABQ3GKG2</accession>
<dbReference type="Proteomes" id="UP000642819">
    <property type="component" value="Unassembled WGS sequence"/>
</dbReference>
<keyword evidence="2" id="KW-1185">Reference proteome</keyword>